<reference evidence="1" key="1">
    <citation type="submission" date="2021-03" db="EMBL/GenBank/DDBJ databases">
        <title>Evolutionary priming and transition to the ectomycorrhizal habit in an iconic lineage of mushroom-forming fungi: is preadaptation a requirement?</title>
        <authorList>
            <consortium name="DOE Joint Genome Institute"/>
            <person name="Looney B.P."/>
            <person name="Miyauchi S."/>
            <person name="Morin E."/>
            <person name="Drula E."/>
            <person name="Courty P.E."/>
            <person name="Chicoki N."/>
            <person name="Fauchery L."/>
            <person name="Kohler A."/>
            <person name="Kuo A."/>
            <person name="LaButti K."/>
            <person name="Pangilinan J."/>
            <person name="Lipzen A."/>
            <person name="Riley R."/>
            <person name="Andreopoulos W."/>
            <person name="He G."/>
            <person name="Johnson J."/>
            <person name="Barry K.W."/>
            <person name="Grigoriev I.V."/>
            <person name="Nagy L."/>
            <person name="Hibbett D."/>
            <person name="Henrissat B."/>
            <person name="Matheny P.B."/>
            <person name="Labbe J."/>
            <person name="Martin A.F."/>
        </authorList>
    </citation>
    <scope>NUCLEOTIDE SEQUENCE</scope>
    <source>
        <strain evidence="1">BPL698</strain>
    </source>
</reference>
<sequence>MIVDHEELSRIRKEKTGLEEYSAPAENPPPAYGSTSSSVVLASSFTAPSVPTNGVHVLTMLEPIRGSWLLDPLAPQSSSPSIVEKIVENRVAGGRRSRRVRNLLSGAPTAKLDSRHGNISAAFRVVGESVMPANATIRSTTRSGNIVLELVSKSPTRTVHFDAYSRTGNISLLIPRSFSGVVELRARRGDTELLPALAASARIMRASDQETVVFVGGGAFPQAGPSSNGDLARLCTRSGLLRLGFSGEDAFIESEGVMAKAVNLFQKLTTKSAAP</sequence>
<comment type="caution">
    <text evidence="1">The sequence shown here is derived from an EMBL/GenBank/DDBJ whole genome shotgun (WGS) entry which is preliminary data.</text>
</comment>
<organism evidence="1 2">
    <name type="scientific">Russula earlei</name>
    <dbReference type="NCBI Taxonomy" id="71964"/>
    <lineage>
        <taxon>Eukaryota</taxon>
        <taxon>Fungi</taxon>
        <taxon>Dikarya</taxon>
        <taxon>Basidiomycota</taxon>
        <taxon>Agaricomycotina</taxon>
        <taxon>Agaricomycetes</taxon>
        <taxon>Russulales</taxon>
        <taxon>Russulaceae</taxon>
        <taxon>Russula</taxon>
    </lineage>
</organism>
<dbReference type="Proteomes" id="UP001207468">
    <property type="component" value="Unassembled WGS sequence"/>
</dbReference>
<proteinExistence type="predicted"/>
<dbReference type="EMBL" id="JAGFNK010000041">
    <property type="protein sequence ID" value="KAI9510510.1"/>
    <property type="molecule type" value="Genomic_DNA"/>
</dbReference>
<protein>
    <submittedName>
        <fullName evidence="1">Uncharacterized protein</fullName>
    </submittedName>
</protein>
<gene>
    <name evidence="1" type="ORF">F5148DRAFT_571172</name>
</gene>
<evidence type="ECO:0000313" key="2">
    <source>
        <dbReference type="Proteomes" id="UP001207468"/>
    </source>
</evidence>
<evidence type="ECO:0000313" key="1">
    <source>
        <dbReference type="EMBL" id="KAI9510510.1"/>
    </source>
</evidence>
<keyword evidence="2" id="KW-1185">Reference proteome</keyword>
<name>A0ACC0UGS6_9AGAM</name>
<accession>A0ACC0UGS6</accession>